<gene>
    <name evidence="6" type="ORF">J1792_15420</name>
</gene>
<protein>
    <submittedName>
        <fullName evidence="6">Alpha/beta hydrolase</fullName>
    </submittedName>
</protein>
<dbReference type="PANTHER" id="PTHR10272">
    <property type="entry name" value="PLATELET-ACTIVATING FACTOR ACETYLHYDROLASE"/>
    <property type="match status" value="1"/>
</dbReference>
<dbReference type="Pfam" id="PF12740">
    <property type="entry name" value="PETase"/>
    <property type="match status" value="1"/>
</dbReference>
<evidence type="ECO:0000313" key="7">
    <source>
        <dbReference type="Proteomes" id="UP000664781"/>
    </source>
</evidence>
<keyword evidence="2" id="KW-0442">Lipid degradation</keyword>
<organism evidence="6 7">
    <name type="scientific">Streptomyces triculaminicus</name>
    <dbReference type="NCBI Taxonomy" id="2816232"/>
    <lineage>
        <taxon>Bacteria</taxon>
        <taxon>Bacillati</taxon>
        <taxon>Actinomycetota</taxon>
        <taxon>Actinomycetes</taxon>
        <taxon>Kitasatosporales</taxon>
        <taxon>Streptomycetaceae</taxon>
        <taxon>Streptomyces</taxon>
    </lineage>
</organism>
<dbReference type="EMBL" id="JAFMOF010000002">
    <property type="protein sequence ID" value="MBO0654113.1"/>
    <property type="molecule type" value="Genomic_DNA"/>
</dbReference>
<dbReference type="GO" id="GO:0016042">
    <property type="term" value="P:lipid catabolic process"/>
    <property type="evidence" value="ECO:0007669"/>
    <property type="project" value="UniProtKB-KW"/>
</dbReference>
<sequence length="371" mass="39712">MMSTTSRRSFTVAALLTALAAPQIPAAAAARPAPAPAELPAPATRAPIGTRTLHLVDSSRPDPWKPAAGHRELMVSLWYPAAVRHGVRAPYVSKELAKKVLGTEAVAGVRTHGLVNALPAPGKRPLVVLSPGFGMSRATLTGLGEDLASRGYAVAAVDHTYEAPVEFPGGRIEDCLICDRPDLPVVPNRAKDISFVLDRLTAPGSGLVIDRKRVGVAGHSIGGASAVEVMREDPRVKAAVNMDGNFLTEPPAEGLARPVLLLGAQRGKMPEPRANWEHTWDRLTGWKRWLDVPDGGHMTFTDAPWLVDRFGLGDRIPPESLPFAFGTLKQDRATALTRAYVSAFFDRHLRGARGPLLDGPSAAYPEVTFLP</sequence>
<keyword evidence="7" id="KW-1185">Reference proteome</keyword>
<dbReference type="InterPro" id="IPR029058">
    <property type="entry name" value="AB_hydrolase_fold"/>
</dbReference>
<dbReference type="RefSeq" id="WP_207247485.1">
    <property type="nucleotide sequence ID" value="NZ_JAFMOF010000002.1"/>
</dbReference>
<dbReference type="InterPro" id="IPR041127">
    <property type="entry name" value="PET_hydrolase/cutinase-like"/>
</dbReference>
<comment type="caution">
    <text evidence="6">The sequence shown here is derived from an EMBL/GenBank/DDBJ whole genome shotgun (WGS) entry which is preliminary data.</text>
</comment>
<dbReference type="InterPro" id="IPR006311">
    <property type="entry name" value="TAT_signal"/>
</dbReference>
<dbReference type="GO" id="GO:0003847">
    <property type="term" value="F:1-alkyl-2-acetylglycerophosphocholine esterase activity"/>
    <property type="evidence" value="ECO:0007669"/>
    <property type="project" value="TreeGrafter"/>
</dbReference>
<accession>A0A939FM68</accession>
<keyword evidence="1 6" id="KW-0378">Hydrolase</keyword>
<dbReference type="Gene3D" id="3.40.50.1820">
    <property type="entry name" value="alpha/beta hydrolase"/>
    <property type="match status" value="1"/>
</dbReference>
<reference evidence="6" key="1">
    <citation type="submission" date="2021-03" db="EMBL/GenBank/DDBJ databases">
        <title>Streptomyces strains.</title>
        <authorList>
            <person name="Lund M.B."/>
            <person name="Toerring T."/>
        </authorList>
    </citation>
    <scope>NUCLEOTIDE SEQUENCE</scope>
    <source>
        <strain evidence="6">JCM 4242</strain>
    </source>
</reference>
<dbReference type="AlphaFoldDB" id="A0A939FM68"/>
<evidence type="ECO:0000256" key="2">
    <source>
        <dbReference type="ARBA" id="ARBA00022963"/>
    </source>
</evidence>
<evidence type="ECO:0000259" key="5">
    <source>
        <dbReference type="Pfam" id="PF12740"/>
    </source>
</evidence>
<dbReference type="PANTHER" id="PTHR10272:SF0">
    <property type="entry name" value="PLATELET-ACTIVATING FACTOR ACETYLHYDROLASE"/>
    <property type="match status" value="1"/>
</dbReference>
<dbReference type="SUPFAM" id="SSF53474">
    <property type="entry name" value="alpha/beta-Hydrolases"/>
    <property type="match status" value="1"/>
</dbReference>
<keyword evidence="3" id="KW-0443">Lipid metabolism</keyword>
<proteinExistence type="predicted"/>
<keyword evidence="4" id="KW-0732">Signal</keyword>
<name>A0A939FM68_9ACTN</name>
<evidence type="ECO:0000256" key="1">
    <source>
        <dbReference type="ARBA" id="ARBA00022801"/>
    </source>
</evidence>
<dbReference type="Proteomes" id="UP000664781">
    <property type="component" value="Unassembled WGS sequence"/>
</dbReference>
<evidence type="ECO:0000256" key="3">
    <source>
        <dbReference type="ARBA" id="ARBA00023098"/>
    </source>
</evidence>
<feature type="domain" description="PET hydrolase/cutinase-like" evidence="5">
    <location>
        <begin position="122"/>
        <end position="304"/>
    </location>
</feature>
<evidence type="ECO:0000256" key="4">
    <source>
        <dbReference type="SAM" id="SignalP"/>
    </source>
</evidence>
<dbReference type="PROSITE" id="PS51318">
    <property type="entry name" value="TAT"/>
    <property type="match status" value="1"/>
</dbReference>
<feature type="chain" id="PRO_5038050513" evidence="4">
    <location>
        <begin position="30"/>
        <end position="371"/>
    </location>
</feature>
<feature type="signal peptide" evidence="4">
    <location>
        <begin position="1"/>
        <end position="29"/>
    </location>
</feature>
<evidence type="ECO:0000313" key="6">
    <source>
        <dbReference type="EMBL" id="MBO0654113.1"/>
    </source>
</evidence>